<dbReference type="SUPFAM" id="SSF54637">
    <property type="entry name" value="Thioesterase/thiol ester dehydrase-isomerase"/>
    <property type="match status" value="2"/>
</dbReference>
<dbReference type="Proteomes" id="UP001596413">
    <property type="component" value="Unassembled WGS sequence"/>
</dbReference>
<feature type="domain" description="MaoC-like" evidence="2">
    <location>
        <begin position="191"/>
        <end position="274"/>
    </location>
</feature>
<dbReference type="PANTHER" id="PTHR43841">
    <property type="entry name" value="3-HYDROXYACYL-THIOESTER DEHYDRATASE HTDX-RELATED"/>
    <property type="match status" value="1"/>
</dbReference>
<dbReference type="PANTHER" id="PTHR43841:SF1">
    <property type="entry name" value="3-HYDROXYACYL-THIOESTER DEHYDRATASE X"/>
    <property type="match status" value="1"/>
</dbReference>
<protein>
    <submittedName>
        <fullName evidence="3">MaoC family dehydratase</fullName>
    </submittedName>
</protein>
<dbReference type="Gene3D" id="3.10.129.10">
    <property type="entry name" value="Hotdog Thioesterase"/>
    <property type="match status" value="1"/>
</dbReference>
<dbReference type="EMBL" id="JBHSZO010000018">
    <property type="protein sequence ID" value="MFC7219123.1"/>
    <property type="molecule type" value="Genomic_DNA"/>
</dbReference>
<dbReference type="InterPro" id="IPR029069">
    <property type="entry name" value="HotDog_dom_sf"/>
</dbReference>
<name>A0ABW2GHV2_9ACTN</name>
<reference evidence="4" key="1">
    <citation type="journal article" date="2019" name="Int. J. Syst. Evol. Microbiol.">
        <title>The Global Catalogue of Microorganisms (GCM) 10K type strain sequencing project: providing services to taxonomists for standard genome sequencing and annotation.</title>
        <authorList>
            <consortium name="The Broad Institute Genomics Platform"/>
            <consortium name="The Broad Institute Genome Sequencing Center for Infectious Disease"/>
            <person name="Wu L."/>
            <person name="Ma J."/>
        </authorList>
    </citation>
    <scope>NUCLEOTIDE SEQUENCE [LARGE SCALE GENOMIC DNA]</scope>
    <source>
        <strain evidence="4">CGMCC 1.13681</strain>
    </source>
</reference>
<dbReference type="Pfam" id="PF01575">
    <property type="entry name" value="MaoC_dehydratas"/>
    <property type="match status" value="1"/>
</dbReference>
<comment type="similarity">
    <text evidence="1">Belongs to the enoyl-CoA hydratase/isomerase family.</text>
</comment>
<proteinExistence type="inferred from homology"/>
<sequence>MTRDVRTLTGPPGIAAQYLRAVLPKGRGNGVIPPGALGLRAAPVDAARLRTYARVCGFEDPAATGRMPATFPHITAFPLAMELMTARAFPYPVLGLVHLTNRIEQLRPIGAEEPLAYEVWCEQPVPHAKGVTFDVRGEARAAGEGEPLWREVSTYLVRGRGTGERAAPHEEFDLAAPELETVWRLPESLGRGYASVSGDRNPIHLHALTAKLFGFPRAIAHGMWSKARALADLERAGLLPAAYAVGIDFRAPIPLPGETRLRAVRAGKGVRFAVTAEREQLRGEVTAL</sequence>
<gene>
    <name evidence="3" type="ORF">ACFQLX_13240</name>
</gene>
<dbReference type="RefSeq" id="WP_386414659.1">
    <property type="nucleotide sequence ID" value="NZ_JBHSZO010000018.1"/>
</dbReference>
<evidence type="ECO:0000256" key="1">
    <source>
        <dbReference type="ARBA" id="ARBA00005254"/>
    </source>
</evidence>
<organism evidence="3 4">
    <name type="scientific">Streptomyces polyrhachis</name>
    <dbReference type="NCBI Taxonomy" id="1282885"/>
    <lineage>
        <taxon>Bacteria</taxon>
        <taxon>Bacillati</taxon>
        <taxon>Actinomycetota</taxon>
        <taxon>Actinomycetes</taxon>
        <taxon>Kitasatosporales</taxon>
        <taxon>Streptomycetaceae</taxon>
        <taxon>Streptomyces</taxon>
    </lineage>
</organism>
<evidence type="ECO:0000313" key="3">
    <source>
        <dbReference type="EMBL" id="MFC7219123.1"/>
    </source>
</evidence>
<accession>A0ABW2GHV2</accession>
<dbReference type="CDD" id="cd03441">
    <property type="entry name" value="R_hydratase_like"/>
    <property type="match status" value="1"/>
</dbReference>
<comment type="caution">
    <text evidence="3">The sequence shown here is derived from an EMBL/GenBank/DDBJ whole genome shotgun (WGS) entry which is preliminary data.</text>
</comment>
<keyword evidence="4" id="KW-1185">Reference proteome</keyword>
<evidence type="ECO:0000313" key="4">
    <source>
        <dbReference type="Proteomes" id="UP001596413"/>
    </source>
</evidence>
<evidence type="ECO:0000259" key="2">
    <source>
        <dbReference type="Pfam" id="PF01575"/>
    </source>
</evidence>
<dbReference type="InterPro" id="IPR002539">
    <property type="entry name" value="MaoC-like_dom"/>
</dbReference>